<evidence type="ECO:0000313" key="2">
    <source>
        <dbReference type="EMBL" id="MFC3458003.1"/>
    </source>
</evidence>
<dbReference type="Pfam" id="PF13302">
    <property type="entry name" value="Acetyltransf_3"/>
    <property type="match status" value="1"/>
</dbReference>
<organism evidence="2 3">
    <name type="scientific">Massilia haematophila</name>
    <dbReference type="NCBI Taxonomy" id="457923"/>
    <lineage>
        <taxon>Bacteria</taxon>
        <taxon>Pseudomonadati</taxon>
        <taxon>Pseudomonadota</taxon>
        <taxon>Betaproteobacteria</taxon>
        <taxon>Burkholderiales</taxon>
        <taxon>Oxalobacteraceae</taxon>
        <taxon>Telluria group</taxon>
        <taxon>Massilia</taxon>
    </lineage>
</organism>
<protein>
    <submittedName>
        <fullName evidence="2">GNAT family N-acetyltransferase</fullName>
        <ecNumber evidence="2">2.3.-.-</ecNumber>
    </submittedName>
</protein>
<keyword evidence="3" id="KW-1185">Reference proteome</keyword>
<accession>A0ABV7PFP9</accession>
<dbReference type="PANTHER" id="PTHR43792:SF1">
    <property type="entry name" value="N-ACETYLTRANSFERASE DOMAIN-CONTAINING PROTEIN"/>
    <property type="match status" value="1"/>
</dbReference>
<dbReference type="RefSeq" id="WP_379734385.1">
    <property type="nucleotide sequence ID" value="NZ_JBHRVV010000001.1"/>
</dbReference>
<comment type="caution">
    <text evidence="2">The sequence shown here is derived from an EMBL/GenBank/DDBJ whole genome shotgun (WGS) entry which is preliminary data.</text>
</comment>
<dbReference type="Proteomes" id="UP001595665">
    <property type="component" value="Unassembled WGS sequence"/>
</dbReference>
<reference evidence="3" key="1">
    <citation type="journal article" date="2019" name="Int. J. Syst. Evol. Microbiol.">
        <title>The Global Catalogue of Microorganisms (GCM) 10K type strain sequencing project: providing services to taxonomists for standard genome sequencing and annotation.</title>
        <authorList>
            <consortium name="The Broad Institute Genomics Platform"/>
            <consortium name="The Broad Institute Genome Sequencing Center for Infectious Disease"/>
            <person name="Wu L."/>
            <person name="Ma J."/>
        </authorList>
    </citation>
    <scope>NUCLEOTIDE SEQUENCE [LARGE SCALE GENOMIC DNA]</scope>
    <source>
        <strain evidence="3">CCM 7480</strain>
    </source>
</reference>
<dbReference type="Gene3D" id="3.40.630.30">
    <property type="match status" value="1"/>
</dbReference>
<sequence>MDVLHTERLTLRTWRDDDIDPFVALSADPEVHAFLPGPWTRDKASAFFAAQNRLYERDGTCYFASVLRASGVLAGFVGLKYQDFDQPFAPCFELGWFLGRAYWGQGYAGEGARASIAHGFGALGLDEIVSFTVPDNLRSRRVMERLGMRRDPDGDFAHPALPPGHRLSRHVLYRLRRVDLGGDGRDQRASTSRR</sequence>
<evidence type="ECO:0000313" key="3">
    <source>
        <dbReference type="Proteomes" id="UP001595665"/>
    </source>
</evidence>
<dbReference type="SUPFAM" id="SSF55729">
    <property type="entry name" value="Acyl-CoA N-acyltransferases (Nat)"/>
    <property type="match status" value="1"/>
</dbReference>
<keyword evidence="2" id="KW-0808">Transferase</keyword>
<proteinExistence type="predicted"/>
<dbReference type="EC" id="2.3.-.-" evidence="2"/>
<name>A0ABV7PFP9_9BURK</name>
<feature type="domain" description="N-acetyltransferase" evidence="1">
    <location>
        <begin position="9"/>
        <end position="168"/>
    </location>
</feature>
<dbReference type="PANTHER" id="PTHR43792">
    <property type="entry name" value="GNAT FAMILY, PUTATIVE (AFU_ORTHOLOGUE AFUA_3G00765)-RELATED-RELATED"/>
    <property type="match status" value="1"/>
</dbReference>
<dbReference type="InterPro" id="IPR051531">
    <property type="entry name" value="N-acetyltransferase"/>
</dbReference>
<evidence type="ECO:0000259" key="1">
    <source>
        <dbReference type="PROSITE" id="PS51186"/>
    </source>
</evidence>
<dbReference type="EMBL" id="JBHRVV010000001">
    <property type="protein sequence ID" value="MFC3458003.1"/>
    <property type="molecule type" value="Genomic_DNA"/>
</dbReference>
<gene>
    <name evidence="2" type="ORF">ACFOPH_07040</name>
</gene>
<keyword evidence="2" id="KW-0012">Acyltransferase</keyword>
<dbReference type="InterPro" id="IPR000182">
    <property type="entry name" value="GNAT_dom"/>
</dbReference>
<dbReference type="InterPro" id="IPR016181">
    <property type="entry name" value="Acyl_CoA_acyltransferase"/>
</dbReference>
<dbReference type="PROSITE" id="PS51186">
    <property type="entry name" value="GNAT"/>
    <property type="match status" value="1"/>
</dbReference>
<dbReference type="GO" id="GO:0016746">
    <property type="term" value="F:acyltransferase activity"/>
    <property type="evidence" value="ECO:0007669"/>
    <property type="project" value="UniProtKB-KW"/>
</dbReference>